<dbReference type="Pfam" id="PF05699">
    <property type="entry name" value="Dimer_Tnp_hAT"/>
    <property type="match status" value="1"/>
</dbReference>
<protein>
    <recommendedName>
        <fullName evidence="6">DUF659 domain-containing protein</fullName>
    </recommendedName>
</protein>
<evidence type="ECO:0000256" key="1">
    <source>
        <dbReference type="SAM" id="MobiDB-lite"/>
    </source>
</evidence>
<evidence type="ECO:0000313" key="5">
    <source>
        <dbReference type="Proteomes" id="UP001497516"/>
    </source>
</evidence>
<accession>A0AAV2G0K7</accession>
<dbReference type="SUPFAM" id="SSF53098">
    <property type="entry name" value="Ribonuclease H-like"/>
    <property type="match status" value="1"/>
</dbReference>
<gene>
    <name evidence="4" type="ORF">LTRI10_LOCUS43942</name>
</gene>
<name>A0AAV2G0K7_9ROSI</name>
<dbReference type="Proteomes" id="UP001497516">
    <property type="component" value="Chromosome 7"/>
</dbReference>
<dbReference type="PANTHER" id="PTHR32166:SF85">
    <property type="entry name" value="DIMERIZATION, PUTATIVE-RELATED"/>
    <property type="match status" value="1"/>
</dbReference>
<feature type="domain" description="DUF659" evidence="2">
    <location>
        <begin position="153"/>
        <end position="305"/>
    </location>
</feature>
<dbReference type="PANTHER" id="PTHR32166">
    <property type="entry name" value="OSJNBA0013A04.12 PROTEIN"/>
    <property type="match status" value="1"/>
</dbReference>
<dbReference type="InterPro" id="IPR008906">
    <property type="entry name" value="HATC_C_dom"/>
</dbReference>
<feature type="compositionally biased region" description="Basic and acidic residues" evidence="1">
    <location>
        <begin position="631"/>
        <end position="645"/>
    </location>
</feature>
<dbReference type="InterPro" id="IPR012337">
    <property type="entry name" value="RNaseH-like_sf"/>
</dbReference>
<dbReference type="EMBL" id="OZ034820">
    <property type="protein sequence ID" value="CAL1404056.1"/>
    <property type="molecule type" value="Genomic_DNA"/>
</dbReference>
<evidence type="ECO:0008006" key="6">
    <source>
        <dbReference type="Google" id="ProtNLM"/>
    </source>
</evidence>
<feature type="domain" description="HAT C-terminal dimerisation" evidence="3">
    <location>
        <begin position="517"/>
        <end position="591"/>
    </location>
</feature>
<evidence type="ECO:0000259" key="2">
    <source>
        <dbReference type="Pfam" id="PF04937"/>
    </source>
</evidence>
<dbReference type="GO" id="GO:0046983">
    <property type="term" value="F:protein dimerization activity"/>
    <property type="evidence" value="ECO:0007669"/>
    <property type="project" value="InterPro"/>
</dbReference>
<dbReference type="InterPro" id="IPR007021">
    <property type="entry name" value="DUF659"/>
</dbReference>
<feature type="region of interest" description="Disordered" evidence="1">
    <location>
        <begin position="623"/>
        <end position="645"/>
    </location>
</feature>
<evidence type="ECO:0000259" key="3">
    <source>
        <dbReference type="Pfam" id="PF05699"/>
    </source>
</evidence>
<evidence type="ECO:0000313" key="4">
    <source>
        <dbReference type="EMBL" id="CAL1404056.1"/>
    </source>
</evidence>
<proteinExistence type="predicted"/>
<dbReference type="AlphaFoldDB" id="A0AAV2G0K7"/>
<organism evidence="4 5">
    <name type="scientific">Linum trigynum</name>
    <dbReference type="NCBI Taxonomy" id="586398"/>
    <lineage>
        <taxon>Eukaryota</taxon>
        <taxon>Viridiplantae</taxon>
        <taxon>Streptophyta</taxon>
        <taxon>Embryophyta</taxon>
        <taxon>Tracheophyta</taxon>
        <taxon>Spermatophyta</taxon>
        <taxon>Magnoliopsida</taxon>
        <taxon>eudicotyledons</taxon>
        <taxon>Gunneridae</taxon>
        <taxon>Pentapetalae</taxon>
        <taxon>rosids</taxon>
        <taxon>fabids</taxon>
        <taxon>Malpighiales</taxon>
        <taxon>Linaceae</taxon>
        <taxon>Linum</taxon>
    </lineage>
</organism>
<sequence>MPSESDKWGWDHVSVFGGFDKGSGTKRWKCNHCNLRYNGSYSRVRAHLLGFSGVGVKSCPAIDSSLREGFQILEEERLDRKRKKHATSGGKPGKRTKTAQLAIAWKNVSKKDVDDMVTRFFFADGVNVDLIESPYFLDMVKAIGAFGFEYEAPSVDELTDSLSREKCRIEKAVSLLRDSWPHTGCSVVCVAAPSDGGSGSSRASLFVSSPRGILFLKAADVDGSSDGNSPLVDALTDVIEEVGPANIVQVISHLDGVSKSYESSISSKFPSIIWSPCTRQSMKTFMDEISELEWVKPIISHGKAIEECMAVYHGNSQPLSLLNLKYDSDPISTKLAPSYCFLKKISELREPSQEVIACEEWKQWKLSFGKDVSTIECSISGHSFWNKVHLLLQLYEPFVRGITSIDMDKSPPGAVCDWRIQAVEALRKDNKVSDQGLLNQLEGLIDTRWDTLFSPLHAAGYILDPRFFGKGQGKDKHVMRGWKTVLEKYQTDSNGRRILREQLSSYWRQEGSLGEEDAVDCRDKMDPVAWWENFGSETPDLQTLAIRVLSQVSSVGMCDEIWQTNGSSYQDVANRLGVQKAEDLFFVRNNLRLHSQRNGNLGGCASSSGPRTMLATLPSEVEDSMPINHEPAVEDVHDETVAGSS</sequence>
<keyword evidence="5" id="KW-1185">Reference proteome</keyword>
<reference evidence="4 5" key="1">
    <citation type="submission" date="2024-04" db="EMBL/GenBank/DDBJ databases">
        <authorList>
            <person name="Fracassetti M."/>
        </authorList>
    </citation>
    <scope>NUCLEOTIDE SEQUENCE [LARGE SCALE GENOMIC DNA]</scope>
</reference>
<dbReference type="Pfam" id="PF04937">
    <property type="entry name" value="DUF659"/>
    <property type="match status" value="1"/>
</dbReference>